<comment type="caution">
    <text evidence="1">The sequence shown here is derived from an EMBL/GenBank/DDBJ whole genome shotgun (WGS) entry which is preliminary data.</text>
</comment>
<feature type="non-terminal residue" evidence="1">
    <location>
        <position position="82"/>
    </location>
</feature>
<reference evidence="1" key="1">
    <citation type="submission" date="2019-05" db="EMBL/GenBank/DDBJ databases">
        <title>The de novo reference genome and transcriptome assemblies of the wild tomato species Solanum chilense.</title>
        <authorList>
            <person name="Stam R."/>
            <person name="Nosenko T."/>
            <person name="Hoerger A.C."/>
            <person name="Stephan W."/>
            <person name="Seidel M.A."/>
            <person name="Kuhn J.M.M."/>
            <person name="Haberer G."/>
            <person name="Tellier A."/>
        </authorList>
    </citation>
    <scope>NUCLEOTIDE SEQUENCE</scope>
    <source>
        <tissue evidence="1">Mature leaves</tissue>
    </source>
</reference>
<gene>
    <name evidence="1" type="ORF">EJD97_008010</name>
</gene>
<dbReference type="AlphaFoldDB" id="A0A6N2AJ69"/>
<name>A0A6N2AJ69_SOLCI</name>
<dbReference type="EMBL" id="RXGB01021734">
    <property type="protein sequence ID" value="TMW81758.1"/>
    <property type="molecule type" value="Genomic_DNA"/>
</dbReference>
<organism evidence="1">
    <name type="scientific">Solanum chilense</name>
    <name type="common">Tomato</name>
    <name type="synonym">Lycopersicon chilense</name>
    <dbReference type="NCBI Taxonomy" id="4083"/>
    <lineage>
        <taxon>Eukaryota</taxon>
        <taxon>Viridiplantae</taxon>
        <taxon>Streptophyta</taxon>
        <taxon>Embryophyta</taxon>
        <taxon>Tracheophyta</taxon>
        <taxon>Spermatophyta</taxon>
        <taxon>Magnoliopsida</taxon>
        <taxon>eudicotyledons</taxon>
        <taxon>Gunneridae</taxon>
        <taxon>Pentapetalae</taxon>
        <taxon>asterids</taxon>
        <taxon>lamiids</taxon>
        <taxon>Solanales</taxon>
        <taxon>Solanaceae</taxon>
        <taxon>Solanoideae</taxon>
        <taxon>Solaneae</taxon>
        <taxon>Solanum</taxon>
        <taxon>Solanum subgen. Lycopersicon</taxon>
    </lineage>
</organism>
<accession>A0A6N2AJ69</accession>
<sequence length="82" mass="9701">MNQHCYIDSIFVESNFLQARFIFQLVWILLLTEHKLRPSITTDSSLSSIMCYTVQLIHGLSYKDLLRIIFKTFLWSMSVAFH</sequence>
<evidence type="ECO:0000313" key="1">
    <source>
        <dbReference type="EMBL" id="TMW81758.1"/>
    </source>
</evidence>
<proteinExistence type="predicted"/>
<protein>
    <submittedName>
        <fullName evidence="1">Uncharacterized protein</fullName>
    </submittedName>
</protein>